<dbReference type="AlphaFoldDB" id="A0A2S9YLR7"/>
<accession>A0A2S9YLR7</accession>
<protein>
    <recommendedName>
        <fullName evidence="3">Rpn family recombination-promoting nuclease/putative transposase</fullName>
    </recommendedName>
</protein>
<comment type="caution">
    <text evidence="1">The sequence shown here is derived from an EMBL/GenBank/DDBJ whole genome shotgun (WGS) entry which is preliminary data.</text>
</comment>
<dbReference type="EMBL" id="PVNL01000086">
    <property type="protein sequence ID" value="PRQ06020.1"/>
    <property type="molecule type" value="Genomic_DNA"/>
</dbReference>
<evidence type="ECO:0000313" key="1">
    <source>
        <dbReference type="EMBL" id="PRQ06020.1"/>
    </source>
</evidence>
<proteinExistence type="predicted"/>
<name>A0A2S9YLR7_9BACT</name>
<organism evidence="1 2">
    <name type="scientific">Enhygromyxa salina</name>
    <dbReference type="NCBI Taxonomy" id="215803"/>
    <lineage>
        <taxon>Bacteria</taxon>
        <taxon>Pseudomonadati</taxon>
        <taxon>Myxococcota</taxon>
        <taxon>Polyangia</taxon>
        <taxon>Nannocystales</taxon>
        <taxon>Nannocystaceae</taxon>
        <taxon>Enhygromyxa</taxon>
    </lineage>
</organism>
<dbReference type="RefSeq" id="WP_106091216.1">
    <property type="nucleotide sequence ID" value="NZ_PVNL01000086.1"/>
</dbReference>
<evidence type="ECO:0000313" key="2">
    <source>
        <dbReference type="Proteomes" id="UP000238823"/>
    </source>
</evidence>
<dbReference type="Proteomes" id="UP000238823">
    <property type="component" value="Unassembled WGS sequence"/>
</dbReference>
<reference evidence="1 2" key="1">
    <citation type="submission" date="2018-03" db="EMBL/GenBank/DDBJ databases">
        <title>Draft Genome Sequences of the Obligatory Marine Myxobacteria Enhygromyxa salina SWB007.</title>
        <authorList>
            <person name="Poehlein A."/>
            <person name="Moghaddam J.A."/>
            <person name="Harms H."/>
            <person name="Alanjari M."/>
            <person name="Koenig G.M."/>
            <person name="Daniel R."/>
            <person name="Schaeberle T.F."/>
        </authorList>
    </citation>
    <scope>NUCLEOTIDE SEQUENCE [LARGE SCALE GENOMIC DNA]</scope>
    <source>
        <strain evidence="1 2">SWB007</strain>
    </source>
</reference>
<gene>
    <name evidence="1" type="ORF">ENSA7_42820</name>
</gene>
<sequence>MLGKLHQGTIELFRHDPWLAFDLLGVERPVAGTPTPRQGEVEREDPEDPDKVIVRYPDLVLVHEVEVPKRGIVIGVEAQGAYQRIKRWRFPYYQAVLADSYELQTWMVFVSYCRRMSAAIRDWKVGPPPRIDGLLLDVDTVPRLSLEEMMRWPTAGVLVGALHGHAGDSEAAQNGVRACMGLPEKRRQSYIRTILAALSERERAAIEQELNMEEKHEIWQIEKNSGTYLRGCRHGLETGRQEGRRVTLVELIFALLDVRGVACEADSEARLRACEDIAVLERWADRAREVTDVSALFEDA</sequence>
<evidence type="ECO:0008006" key="3">
    <source>
        <dbReference type="Google" id="ProtNLM"/>
    </source>
</evidence>
<dbReference type="OrthoDB" id="5523021at2"/>